<dbReference type="CDD" id="cd00995">
    <property type="entry name" value="PBP2_NikA_DppA_OppA_like"/>
    <property type="match status" value="1"/>
</dbReference>
<name>A0A841E461_9ACTN</name>
<accession>A0A841E461</accession>
<dbReference type="InterPro" id="IPR030678">
    <property type="entry name" value="Peptide/Ni-bd"/>
</dbReference>
<evidence type="ECO:0000256" key="4">
    <source>
        <dbReference type="SAM" id="SignalP"/>
    </source>
</evidence>
<evidence type="ECO:0000256" key="1">
    <source>
        <dbReference type="ARBA" id="ARBA00005695"/>
    </source>
</evidence>
<organism evidence="6 7">
    <name type="scientific">Kribbella solani</name>
    <dbReference type="NCBI Taxonomy" id="236067"/>
    <lineage>
        <taxon>Bacteria</taxon>
        <taxon>Bacillati</taxon>
        <taxon>Actinomycetota</taxon>
        <taxon>Actinomycetes</taxon>
        <taxon>Propionibacteriales</taxon>
        <taxon>Kribbellaceae</taxon>
        <taxon>Kribbella</taxon>
    </lineage>
</organism>
<feature type="domain" description="Solute-binding protein family 5" evidence="5">
    <location>
        <begin position="84"/>
        <end position="417"/>
    </location>
</feature>
<dbReference type="PROSITE" id="PS51257">
    <property type="entry name" value="PROKAR_LIPOPROTEIN"/>
    <property type="match status" value="1"/>
</dbReference>
<keyword evidence="2" id="KW-0813">Transport</keyword>
<dbReference type="GO" id="GO:1904680">
    <property type="term" value="F:peptide transmembrane transporter activity"/>
    <property type="evidence" value="ECO:0007669"/>
    <property type="project" value="TreeGrafter"/>
</dbReference>
<evidence type="ECO:0000256" key="3">
    <source>
        <dbReference type="ARBA" id="ARBA00022729"/>
    </source>
</evidence>
<dbReference type="Proteomes" id="UP000558997">
    <property type="component" value="Unassembled WGS sequence"/>
</dbReference>
<gene>
    <name evidence="6" type="ORF">HDA44_007071</name>
</gene>
<reference evidence="6 7" key="1">
    <citation type="submission" date="2020-08" db="EMBL/GenBank/DDBJ databases">
        <title>Sequencing the genomes of 1000 actinobacteria strains.</title>
        <authorList>
            <person name="Klenk H.-P."/>
        </authorList>
    </citation>
    <scope>NUCLEOTIDE SEQUENCE [LARGE SCALE GENOMIC DNA]</scope>
    <source>
        <strain evidence="6 7">DSM 17294</strain>
    </source>
</reference>
<dbReference type="InterPro" id="IPR039424">
    <property type="entry name" value="SBP_5"/>
</dbReference>
<evidence type="ECO:0000259" key="5">
    <source>
        <dbReference type="Pfam" id="PF00496"/>
    </source>
</evidence>
<dbReference type="AlphaFoldDB" id="A0A841E461"/>
<feature type="signal peptide" evidence="4">
    <location>
        <begin position="1"/>
        <end position="27"/>
    </location>
</feature>
<feature type="chain" id="PRO_5032440608" evidence="4">
    <location>
        <begin position="28"/>
        <end position="508"/>
    </location>
</feature>
<sequence length="508" mass="54229">MMPKPYLRLLTALAAVLALSSCSAGNAAESSGPASAPVRGGELTVLRAADVDSWDPDKALMPSTFETLPQVMEGLVRPSADGATVVPGLAQKWVFDAGHRTLTFTLRPNLRFSNGATLTSADVAFSVKLWQQSVSYGTLYSAIQSASTPNATTVVLKLHRPSTFLLSWLGNGTAVVVPKGFGGKSRADFFRKPIGAGPFVIDSYTPGQTLRLARNSHYYGEGRPYLDAITYKVVSDPNQQLLQYQSGQADMLESVPLDVSAQLPAADRHLVKPSSTIHAAFVNTTKGPGTDLHFRRAISYAIDRDSYIKSVFSGLATPAKGGLPIGVQGSSACDCTYRYDQAAAKAELSRSGYDGSPVVLLVDASSPISTRGGEVAAQMLRAVGIKVDLQPEEGQVMFDRYSKGDYGIELAEVASVSPSVGDIFGLVSYMVTGSDPGKVISGAFDKLDVARTEPERQHATKLAENWIGEHLPYVPIAYPDRVLAAAPKLHGLQVTPYLNYPADQLWIG</sequence>
<proteinExistence type="inferred from homology"/>
<dbReference type="RefSeq" id="WP_184841971.1">
    <property type="nucleotide sequence ID" value="NZ_BAAAVN010000012.1"/>
</dbReference>
<dbReference type="GO" id="GO:0043190">
    <property type="term" value="C:ATP-binding cassette (ABC) transporter complex"/>
    <property type="evidence" value="ECO:0007669"/>
    <property type="project" value="InterPro"/>
</dbReference>
<dbReference type="InterPro" id="IPR000914">
    <property type="entry name" value="SBP_5_dom"/>
</dbReference>
<evidence type="ECO:0000256" key="2">
    <source>
        <dbReference type="ARBA" id="ARBA00022448"/>
    </source>
</evidence>
<dbReference type="PIRSF" id="PIRSF002741">
    <property type="entry name" value="MppA"/>
    <property type="match status" value="1"/>
</dbReference>
<dbReference type="GO" id="GO:0042597">
    <property type="term" value="C:periplasmic space"/>
    <property type="evidence" value="ECO:0007669"/>
    <property type="project" value="UniProtKB-ARBA"/>
</dbReference>
<dbReference type="Gene3D" id="3.40.190.10">
    <property type="entry name" value="Periplasmic binding protein-like II"/>
    <property type="match status" value="1"/>
</dbReference>
<comment type="caution">
    <text evidence="6">The sequence shown here is derived from an EMBL/GenBank/DDBJ whole genome shotgun (WGS) entry which is preliminary data.</text>
</comment>
<dbReference type="EMBL" id="JACHNF010000001">
    <property type="protein sequence ID" value="MBB5983730.1"/>
    <property type="molecule type" value="Genomic_DNA"/>
</dbReference>
<keyword evidence="3 4" id="KW-0732">Signal</keyword>
<dbReference type="Gene3D" id="3.10.105.10">
    <property type="entry name" value="Dipeptide-binding Protein, Domain 3"/>
    <property type="match status" value="1"/>
</dbReference>
<dbReference type="GO" id="GO:0015833">
    <property type="term" value="P:peptide transport"/>
    <property type="evidence" value="ECO:0007669"/>
    <property type="project" value="TreeGrafter"/>
</dbReference>
<comment type="similarity">
    <text evidence="1">Belongs to the bacterial solute-binding protein 5 family.</text>
</comment>
<dbReference type="SUPFAM" id="SSF53850">
    <property type="entry name" value="Periplasmic binding protein-like II"/>
    <property type="match status" value="1"/>
</dbReference>
<keyword evidence="7" id="KW-1185">Reference proteome</keyword>
<protein>
    <submittedName>
        <fullName evidence="6">ABC-type transport system substrate-binding protein</fullName>
    </submittedName>
</protein>
<evidence type="ECO:0000313" key="6">
    <source>
        <dbReference type="EMBL" id="MBB5983730.1"/>
    </source>
</evidence>
<dbReference type="Gene3D" id="3.90.76.10">
    <property type="entry name" value="Dipeptide-binding Protein, Domain 1"/>
    <property type="match status" value="1"/>
</dbReference>
<evidence type="ECO:0000313" key="7">
    <source>
        <dbReference type="Proteomes" id="UP000558997"/>
    </source>
</evidence>
<dbReference type="PANTHER" id="PTHR30290">
    <property type="entry name" value="PERIPLASMIC BINDING COMPONENT OF ABC TRANSPORTER"/>
    <property type="match status" value="1"/>
</dbReference>
<dbReference type="Pfam" id="PF00496">
    <property type="entry name" value="SBP_bac_5"/>
    <property type="match status" value="1"/>
</dbReference>
<dbReference type="PANTHER" id="PTHR30290:SF9">
    <property type="entry name" value="OLIGOPEPTIDE-BINDING PROTEIN APPA"/>
    <property type="match status" value="1"/>
</dbReference>